<accession>A0AAW8QZX8</accession>
<name>A0AAW8QZX8_9ALTE</name>
<comment type="caution">
    <text evidence="1">The sequence shown here is derived from an EMBL/GenBank/DDBJ whole genome shotgun (WGS) entry which is preliminary data.</text>
</comment>
<gene>
    <name evidence="1" type="ORF">RM544_04040</name>
</gene>
<keyword evidence="2" id="KW-1185">Reference proteome</keyword>
<organism evidence="1 2">
    <name type="scientific">Brumicola blandensis</name>
    <dbReference type="NCBI Taxonomy" id="3075611"/>
    <lineage>
        <taxon>Bacteria</taxon>
        <taxon>Pseudomonadati</taxon>
        <taxon>Pseudomonadota</taxon>
        <taxon>Gammaproteobacteria</taxon>
        <taxon>Alteromonadales</taxon>
        <taxon>Alteromonadaceae</taxon>
        <taxon>Brumicola</taxon>
    </lineage>
</organism>
<evidence type="ECO:0000313" key="2">
    <source>
        <dbReference type="Proteomes" id="UP001249020"/>
    </source>
</evidence>
<reference evidence="1 2" key="1">
    <citation type="submission" date="2023-09" db="EMBL/GenBank/DDBJ databases">
        <authorList>
            <person name="Rey-Velasco X."/>
        </authorList>
    </citation>
    <scope>NUCLEOTIDE SEQUENCE [LARGE SCALE GENOMIC DNA]</scope>
    <source>
        <strain evidence="1 2">W409</strain>
    </source>
</reference>
<evidence type="ECO:0000313" key="1">
    <source>
        <dbReference type="EMBL" id="MDT0581699.1"/>
    </source>
</evidence>
<dbReference type="RefSeq" id="WP_311360477.1">
    <property type="nucleotide sequence ID" value="NZ_JAVRIE010000001.1"/>
</dbReference>
<dbReference type="AlphaFoldDB" id="A0AAW8QZX8"/>
<dbReference type="Proteomes" id="UP001249020">
    <property type="component" value="Unassembled WGS sequence"/>
</dbReference>
<dbReference type="EMBL" id="JAVRIE010000001">
    <property type="protein sequence ID" value="MDT0581699.1"/>
    <property type="molecule type" value="Genomic_DNA"/>
</dbReference>
<protein>
    <submittedName>
        <fullName evidence="1">Uncharacterized protein</fullName>
    </submittedName>
</protein>
<proteinExistence type="predicted"/>
<sequence>MVEKTQLKTRKILEALDSHGEKGCGVISLSLDTGFSQQALRGFFRKHKEYCVPIAVESKYKLNRLTVENGSVEQIIDSIEQRQAEEKVSARVSNAFFWGLMLGLIVPHLGSAYNKKIQADVAKISQTAYQKRYTSMER</sequence>